<accession>A0A8I0AE62</accession>
<gene>
    <name evidence="2" type="ORF">H8R92_08125</name>
</gene>
<evidence type="ECO:0000313" key="2">
    <source>
        <dbReference type="EMBL" id="MBC5640383.1"/>
    </source>
</evidence>
<dbReference type="Proteomes" id="UP000662088">
    <property type="component" value="Unassembled WGS sequence"/>
</dbReference>
<protein>
    <submittedName>
        <fullName evidence="2">YdcF family protein</fullName>
    </submittedName>
</protein>
<dbReference type="PANTHER" id="PTHR30336:SF6">
    <property type="entry name" value="INTEGRAL MEMBRANE PROTEIN"/>
    <property type="match status" value="1"/>
</dbReference>
<organism evidence="2 3">
    <name type="scientific">Clostridium lentum</name>
    <dbReference type="NCBI Taxonomy" id="2763037"/>
    <lineage>
        <taxon>Bacteria</taxon>
        <taxon>Bacillati</taxon>
        <taxon>Bacillota</taxon>
        <taxon>Clostridia</taxon>
        <taxon>Eubacteriales</taxon>
        <taxon>Clostridiaceae</taxon>
        <taxon>Clostridium</taxon>
    </lineage>
</organism>
<dbReference type="CDD" id="cd06259">
    <property type="entry name" value="YdcF-like"/>
    <property type="match status" value="1"/>
</dbReference>
<comment type="caution">
    <text evidence="2">The sequence shown here is derived from an EMBL/GenBank/DDBJ whole genome shotgun (WGS) entry which is preliminary data.</text>
</comment>
<sequence length="197" mass="23198">MVYLIAFCLFLILTILTIFGIYEYYERKYIVNLKELPKSYDVIIVLGAGIRPDGTPCDILKDRLFTAAKVYNECICRKVLLTGEHKDEDYSEIFSMKNWIMQYNIPEKDIILDGYGYCTYDSIFRAKYKLKINKAIIATNRYHLPRAIYIARKIGIEAYGIASDLRQYDRMKKYIKREKLAQIKDFFLVNFSLNKGK</sequence>
<reference evidence="2" key="1">
    <citation type="submission" date="2020-08" db="EMBL/GenBank/DDBJ databases">
        <title>Genome public.</title>
        <authorList>
            <person name="Liu C."/>
            <person name="Sun Q."/>
        </authorList>
    </citation>
    <scope>NUCLEOTIDE SEQUENCE</scope>
    <source>
        <strain evidence="2">NSJ-42</strain>
    </source>
</reference>
<dbReference type="EMBL" id="JACOOQ010000012">
    <property type="protein sequence ID" value="MBC5640383.1"/>
    <property type="molecule type" value="Genomic_DNA"/>
</dbReference>
<dbReference type="Pfam" id="PF02698">
    <property type="entry name" value="DUF218"/>
    <property type="match status" value="1"/>
</dbReference>
<dbReference type="PANTHER" id="PTHR30336">
    <property type="entry name" value="INNER MEMBRANE PROTEIN, PROBABLE PERMEASE"/>
    <property type="match status" value="1"/>
</dbReference>
<dbReference type="AlphaFoldDB" id="A0A8I0AE62"/>
<dbReference type="GO" id="GO:0005886">
    <property type="term" value="C:plasma membrane"/>
    <property type="evidence" value="ECO:0007669"/>
    <property type="project" value="TreeGrafter"/>
</dbReference>
<feature type="domain" description="DUF218" evidence="1">
    <location>
        <begin position="41"/>
        <end position="158"/>
    </location>
</feature>
<keyword evidence="3" id="KW-1185">Reference proteome</keyword>
<proteinExistence type="predicted"/>
<evidence type="ECO:0000313" key="3">
    <source>
        <dbReference type="Proteomes" id="UP000662088"/>
    </source>
</evidence>
<evidence type="ECO:0000259" key="1">
    <source>
        <dbReference type="Pfam" id="PF02698"/>
    </source>
</evidence>
<dbReference type="InterPro" id="IPR051599">
    <property type="entry name" value="Cell_Envelope_Assoc"/>
</dbReference>
<name>A0A8I0AE62_9CLOT</name>
<dbReference type="InterPro" id="IPR003848">
    <property type="entry name" value="DUF218"/>
</dbReference>